<keyword evidence="1" id="KW-1133">Transmembrane helix</keyword>
<accession>A0A2S7WBM1</accession>
<protein>
    <submittedName>
        <fullName evidence="2">Uncharacterized protein</fullName>
    </submittedName>
</protein>
<keyword evidence="1" id="KW-0812">Transmembrane</keyword>
<evidence type="ECO:0000313" key="3">
    <source>
        <dbReference type="Proteomes" id="UP000237608"/>
    </source>
</evidence>
<evidence type="ECO:0000313" key="2">
    <source>
        <dbReference type="EMBL" id="PQJ74651.1"/>
    </source>
</evidence>
<dbReference type="OrthoDB" id="981524at2"/>
<name>A0A2S7WBM1_9FLAO</name>
<organism evidence="2 3">
    <name type="scientific">Polaribacter gangjinensis</name>
    <dbReference type="NCBI Taxonomy" id="574710"/>
    <lineage>
        <taxon>Bacteria</taxon>
        <taxon>Pseudomonadati</taxon>
        <taxon>Bacteroidota</taxon>
        <taxon>Flavobacteriia</taxon>
        <taxon>Flavobacteriales</taxon>
        <taxon>Flavobacteriaceae</taxon>
    </lineage>
</organism>
<keyword evidence="3" id="KW-1185">Reference proteome</keyword>
<dbReference type="AlphaFoldDB" id="A0A2S7WBM1"/>
<dbReference type="Proteomes" id="UP000237608">
    <property type="component" value="Unassembled WGS sequence"/>
</dbReference>
<dbReference type="RefSeq" id="WP_105045802.1">
    <property type="nucleotide sequence ID" value="NZ_CP150662.1"/>
</dbReference>
<reference evidence="2 3" key="1">
    <citation type="submission" date="2016-12" db="EMBL/GenBank/DDBJ databases">
        <title>Trade-off between light-utilization and light-protection in marine flavobacteria.</title>
        <authorList>
            <person name="Kumagai Y."/>
            <person name="Yoshizawa S."/>
            <person name="Kogure K."/>
            <person name="Iwasaki W."/>
        </authorList>
    </citation>
    <scope>NUCLEOTIDE SEQUENCE [LARGE SCALE GENOMIC DNA]</scope>
    <source>
        <strain evidence="2 3">KCTC 22729</strain>
    </source>
</reference>
<proteinExistence type="predicted"/>
<keyword evidence="1" id="KW-0472">Membrane</keyword>
<dbReference type="EMBL" id="MSCL01000001">
    <property type="protein sequence ID" value="PQJ74651.1"/>
    <property type="molecule type" value="Genomic_DNA"/>
</dbReference>
<sequence>MKEDLKNSIDFLNKKTEKKSGLSVPENYFSEVEESIFAEVSTSSLPKDTGFTTPNNYFNDFENNILSNLVPQKESKIIHFKSRILKAIPFVAAASIALFISLNSFFFEKSTTFSLDSISQNDIENWLDSKSFTNTEIANAIGDDFLNMNDFSFADLKTENLEDYLTTIDTQELLSEINN</sequence>
<comment type="caution">
    <text evidence="2">The sequence shown here is derived from an EMBL/GenBank/DDBJ whole genome shotgun (WGS) entry which is preliminary data.</text>
</comment>
<feature type="transmembrane region" description="Helical" evidence="1">
    <location>
        <begin position="84"/>
        <end position="107"/>
    </location>
</feature>
<evidence type="ECO:0000256" key="1">
    <source>
        <dbReference type="SAM" id="Phobius"/>
    </source>
</evidence>
<gene>
    <name evidence="2" type="ORF">BTO13_05000</name>
</gene>